<keyword evidence="1" id="KW-0812">Transmembrane</keyword>
<keyword evidence="1" id="KW-0472">Membrane</keyword>
<gene>
    <name evidence="2" type="ORF">UFOPK3232_00991</name>
</gene>
<dbReference type="EMBL" id="CAFARE010000038">
    <property type="protein sequence ID" value="CAB4838853.1"/>
    <property type="molecule type" value="Genomic_DNA"/>
</dbReference>
<evidence type="ECO:0000256" key="1">
    <source>
        <dbReference type="SAM" id="Phobius"/>
    </source>
</evidence>
<protein>
    <submittedName>
        <fullName evidence="2">Unannotated protein</fullName>
    </submittedName>
</protein>
<accession>A0A6J7B214</accession>
<feature type="transmembrane region" description="Helical" evidence="1">
    <location>
        <begin position="6"/>
        <end position="26"/>
    </location>
</feature>
<organism evidence="2">
    <name type="scientific">freshwater metagenome</name>
    <dbReference type="NCBI Taxonomy" id="449393"/>
    <lineage>
        <taxon>unclassified sequences</taxon>
        <taxon>metagenomes</taxon>
        <taxon>ecological metagenomes</taxon>
    </lineage>
</organism>
<sequence>MKSFFSYSGFLFSGLTYSFFLYSTFLKSGFLSIGRFVRSSRAATNFFARLSGFCEYSMRALRSSGASIGRGLDAVFSWKRFARNFERSVKRTSFLETVVGSVSE</sequence>
<proteinExistence type="predicted"/>
<reference evidence="2" key="1">
    <citation type="submission" date="2020-05" db="EMBL/GenBank/DDBJ databases">
        <authorList>
            <person name="Chiriac C."/>
            <person name="Salcher M."/>
            <person name="Ghai R."/>
            <person name="Kavagutti S V."/>
        </authorList>
    </citation>
    <scope>NUCLEOTIDE SEQUENCE</scope>
</reference>
<name>A0A6J7B214_9ZZZZ</name>
<evidence type="ECO:0000313" key="2">
    <source>
        <dbReference type="EMBL" id="CAB4838853.1"/>
    </source>
</evidence>
<dbReference type="AlphaFoldDB" id="A0A6J7B214"/>
<keyword evidence="1" id="KW-1133">Transmembrane helix</keyword>